<evidence type="ECO:0000313" key="8">
    <source>
        <dbReference type="Proteomes" id="UP000548425"/>
    </source>
</evidence>
<dbReference type="GO" id="GO:0016020">
    <property type="term" value="C:membrane"/>
    <property type="evidence" value="ECO:0007669"/>
    <property type="project" value="UniProtKB-SubCell"/>
</dbReference>
<keyword evidence="4 5" id="KW-0472">Membrane</keyword>
<evidence type="ECO:0000256" key="4">
    <source>
        <dbReference type="ARBA" id="ARBA00023136"/>
    </source>
</evidence>
<evidence type="ECO:0000256" key="3">
    <source>
        <dbReference type="ARBA" id="ARBA00022989"/>
    </source>
</evidence>
<comment type="caution">
    <text evidence="7">The sequence shown here is derived from an EMBL/GenBank/DDBJ whole genome shotgun (WGS) entry which is preliminary data.</text>
</comment>
<feature type="transmembrane region" description="Helical" evidence="5">
    <location>
        <begin position="76"/>
        <end position="95"/>
    </location>
</feature>
<sequence>MQGSILDYSVQHNTGIISGDDQNRYQFIGSEWRGQTLPARGQRVDFETLGQGQAKDVYLLSAPNPFTNQVGQKNRIVAALLALFLGGFGVHKFYLGRIGWGIVYLIFCWTFIPAIVAFIEFIIYLCTSEEDFARKYG</sequence>
<proteinExistence type="predicted"/>
<keyword evidence="2 5" id="KW-0812">Transmembrane</keyword>
<protein>
    <submittedName>
        <fullName evidence="7">TM2 domain-containing membrane protein YozV</fullName>
    </submittedName>
</protein>
<organism evidence="7 8">
    <name type="scientific">Acinetobacter lwoffii</name>
    <dbReference type="NCBI Taxonomy" id="28090"/>
    <lineage>
        <taxon>Bacteria</taxon>
        <taxon>Pseudomonadati</taxon>
        <taxon>Pseudomonadota</taxon>
        <taxon>Gammaproteobacteria</taxon>
        <taxon>Moraxellales</taxon>
        <taxon>Moraxellaceae</taxon>
        <taxon>Acinetobacter</taxon>
    </lineage>
</organism>
<dbReference type="Proteomes" id="UP000548425">
    <property type="component" value="Unassembled WGS sequence"/>
</dbReference>
<dbReference type="InterPro" id="IPR007829">
    <property type="entry name" value="TM2"/>
</dbReference>
<accession>A0AAW3VCN3</accession>
<dbReference type="Pfam" id="PF05154">
    <property type="entry name" value="TM2"/>
    <property type="match status" value="1"/>
</dbReference>
<reference evidence="7 8" key="1">
    <citation type="submission" date="2020-08" db="EMBL/GenBank/DDBJ databases">
        <title>Functional genomics of gut bacteria from endangered species of beetles.</title>
        <authorList>
            <person name="Carlos-Shanley C."/>
        </authorList>
    </citation>
    <scope>NUCLEOTIDE SEQUENCE [LARGE SCALE GENOMIC DNA]</scope>
    <source>
        <strain evidence="7 8">S00127</strain>
    </source>
</reference>
<dbReference type="RefSeq" id="WP_005247913.1">
    <property type="nucleotide sequence ID" value="NZ_JACHLA010000001.1"/>
</dbReference>
<name>A0AAW3VCN3_ACILW</name>
<evidence type="ECO:0000259" key="6">
    <source>
        <dbReference type="Pfam" id="PF05154"/>
    </source>
</evidence>
<dbReference type="EMBL" id="JACHLA010000001">
    <property type="protein sequence ID" value="MBB6362239.1"/>
    <property type="molecule type" value="Genomic_DNA"/>
</dbReference>
<evidence type="ECO:0000256" key="1">
    <source>
        <dbReference type="ARBA" id="ARBA00004141"/>
    </source>
</evidence>
<keyword evidence="3 5" id="KW-1133">Transmembrane helix</keyword>
<evidence type="ECO:0000256" key="2">
    <source>
        <dbReference type="ARBA" id="ARBA00022692"/>
    </source>
</evidence>
<dbReference type="AlphaFoldDB" id="A0AAW3VCN3"/>
<gene>
    <name evidence="7" type="ORF">HNP34_000315</name>
</gene>
<feature type="transmembrane region" description="Helical" evidence="5">
    <location>
        <begin position="101"/>
        <end position="126"/>
    </location>
</feature>
<evidence type="ECO:0000256" key="5">
    <source>
        <dbReference type="SAM" id="Phobius"/>
    </source>
</evidence>
<feature type="domain" description="TM2" evidence="6">
    <location>
        <begin position="72"/>
        <end position="122"/>
    </location>
</feature>
<evidence type="ECO:0000313" key="7">
    <source>
        <dbReference type="EMBL" id="MBB6362239.1"/>
    </source>
</evidence>
<comment type="subcellular location">
    <subcellularLocation>
        <location evidence="1">Membrane</location>
        <topology evidence="1">Multi-pass membrane protein</topology>
    </subcellularLocation>
</comment>